<organism evidence="5 6">
    <name type="scientific">Bacteroides cellulosilyticus</name>
    <dbReference type="NCBI Taxonomy" id="246787"/>
    <lineage>
        <taxon>Bacteria</taxon>
        <taxon>Pseudomonadati</taxon>
        <taxon>Bacteroidota</taxon>
        <taxon>Bacteroidia</taxon>
        <taxon>Bacteroidales</taxon>
        <taxon>Bacteroidaceae</taxon>
        <taxon>Bacteroides</taxon>
    </lineage>
</organism>
<proteinExistence type="predicted"/>
<dbReference type="CDD" id="cd00761">
    <property type="entry name" value="Glyco_tranf_GTA_type"/>
    <property type="match status" value="1"/>
</dbReference>
<dbReference type="RefSeq" id="WP_118401651.1">
    <property type="nucleotide sequence ID" value="NZ_JADNFX010000004.1"/>
</dbReference>
<dbReference type="PANTHER" id="PTHR22916:SF51">
    <property type="entry name" value="GLYCOSYLTRANSFERASE EPSH-RELATED"/>
    <property type="match status" value="1"/>
</dbReference>
<dbReference type="Pfam" id="PF00535">
    <property type="entry name" value="Glycos_transf_2"/>
    <property type="match status" value="1"/>
</dbReference>
<evidence type="ECO:0000256" key="3">
    <source>
        <dbReference type="SAM" id="Phobius"/>
    </source>
</evidence>
<evidence type="ECO:0000313" key="6">
    <source>
        <dbReference type="Proteomes" id="UP000283341"/>
    </source>
</evidence>
<dbReference type="InterPro" id="IPR001173">
    <property type="entry name" value="Glyco_trans_2-like"/>
</dbReference>
<evidence type="ECO:0000256" key="2">
    <source>
        <dbReference type="ARBA" id="ARBA00022679"/>
    </source>
</evidence>
<evidence type="ECO:0000313" key="5">
    <source>
        <dbReference type="EMBL" id="RGS40067.1"/>
    </source>
</evidence>
<keyword evidence="3" id="KW-0812">Transmembrane</keyword>
<keyword evidence="3" id="KW-1133">Transmembrane helix</keyword>
<name>A0A412IPM9_9BACE</name>
<keyword evidence="1" id="KW-0328">Glycosyltransferase</keyword>
<sequence>MKTLLKTNTLVSIVIPAYNVGRYIEECILSVVNQTYTHIEILVVNDGSSDNTPDVIDKLAIQDKRIVPIHQQNAGVSASRNIGIKASKGEYLIFVDGDDYIAPDFVEYMLKLVKMTGGELCLSLDSFTRTREKQVRHEVVEVLDPIKATALLLSPRIIVGSWNKIYKKSILLDNNLEFSTTLFYGEGLFFYTTFSQLCTKVGVGNRKVYYYRRNNYDSATTKFNIRSLINGDLAIEEIRKNLRINSTIIDRMLELHKCLFSMGAVVRIKANCKEKEYSQEYKRFKTYLHEHAPKFIFSHDVSLYHRGLLLGTYFCPILMAWLDLLRRKRIASVSVE</sequence>
<evidence type="ECO:0000259" key="4">
    <source>
        <dbReference type="Pfam" id="PF00535"/>
    </source>
</evidence>
<keyword evidence="3" id="KW-0472">Membrane</keyword>
<dbReference type="Proteomes" id="UP000283341">
    <property type="component" value="Unassembled WGS sequence"/>
</dbReference>
<dbReference type="InterPro" id="IPR029044">
    <property type="entry name" value="Nucleotide-diphossugar_trans"/>
</dbReference>
<feature type="transmembrane region" description="Helical" evidence="3">
    <location>
        <begin position="303"/>
        <end position="322"/>
    </location>
</feature>
<dbReference type="EMBL" id="QRVJ01000001">
    <property type="protein sequence ID" value="RGS40067.1"/>
    <property type="molecule type" value="Genomic_DNA"/>
</dbReference>
<dbReference type="SUPFAM" id="SSF53448">
    <property type="entry name" value="Nucleotide-diphospho-sugar transferases"/>
    <property type="match status" value="1"/>
</dbReference>
<dbReference type="GO" id="GO:0016758">
    <property type="term" value="F:hexosyltransferase activity"/>
    <property type="evidence" value="ECO:0007669"/>
    <property type="project" value="UniProtKB-ARBA"/>
</dbReference>
<dbReference type="AlphaFoldDB" id="A0A412IPM9"/>
<evidence type="ECO:0000256" key="1">
    <source>
        <dbReference type="ARBA" id="ARBA00022676"/>
    </source>
</evidence>
<dbReference type="Gene3D" id="3.90.550.10">
    <property type="entry name" value="Spore Coat Polysaccharide Biosynthesis Protein SpsA, Chain A"/>
    <property type="match status" value="1"/>
</dbReference>
<accession>A0A412IPM9</accession>
<reference evidence="5 6" key="1">
    <citation type="submission" date="2018-08" db="EMBL/GenBank/DDBJ databases">
        <title>A genome reference for cultivated species of the human gut microbiota.</title>
        <authorList>
            <person name="Zou Y."/>
            <person name="Xue W."/>
            <person name="Luo G."/>
        </authorList>
    </citation>
    <scope>NUCLEOTIDE SEQUENCE [LARGE SCALE GENOMIC DNA]</scope>
    <source>
        <strain evidence="5 6">AF22-3AC</strain>
    </source>
</reference>
<gene>
    <name evidence="5" type="ORF">DWX97_02000</name>
</gene>
<protein>
    <submittedName>
        <fullName evidence="5">Glycosyltransferase family 2 protein</fullName>
    </submittedName>
</protein>
<keyword evidence="2 5" id="KW-0808">Transferase</keyword>
<feature type="domain" description="Glycosyltransferase 2-like" evidence="4">
    <location>
        <begin position="12"/>
        <end position="115"/>
    </location>
</feature>
<comment type="caution">
    <text evidence="5">The sequence shown here is derived from an EMBL/GenBank/DDBJ whole genome shotgun (WGS) entry which is preliminary data.</text>
</comment>
<dbReference type="PANTHER" id="PTHR22916">
    <property type="entry name" value="GLYCOSYLTRANSFERASE"/>
    <property type="match status" value="1"/>
</dbReference>